<dbReference type="SUPFAM" id="SSF53335">
    <property type="entry name" value="S-adenosyl-L-methionine-dependent methyltransferases"/>
    <property type="match status" value="1"/>
</dbReference>
<name>A0A1Y1Y8C3_9PLEO</name>
<dbReference type="Gene3D" id="3.40.50.150">
    <property type="entry name" value="Vaccinia Virus protein VP39"/>
    <property type="match status" value="1"/>
</dbReference>
<dbReference type="InterPro" id="IPR029063">
    <property type="entry name" value="SAM-dependent_MTases_sf"/>
</dbReference>
<gene>
    <name evidence="2" type="ORF">BCR34DRAFT_226164</name>
</gene>
<proteinExistence type="predicted"/>
<reference evidence="2 3" key="1">
    <citation type="submission" date="2016-07" db="EMBL/GenBank/DDBJ databases">
        <title>Pervasive Adenine N6-methylation of Active Genes in Fungi.</title>
        <authorList>
            <consortium name="DOE Joint Genome Institute"/>
            <person name="Mondo S.J."/>
            <person name="Dannebaum R.O."/>
            <person name="Kuo R.C."/>
            <person name="Labutti K."/>
            <person name="Haridas S."/>
            <person name="Kuo A."/>
            <person name="Salamov A."/>
            <person name="Ahrendt S.R."/>
            <person name="Lipzen A."/>
            <person name="Sullivan W."/>
            <person name="Andreopoulos W.B."/>
            <person name="Clum A."/>
            <person name="Lindquist E."/>
            <person name="Daum C."/>
            <person name="Ramamoorthy G.K."/>
            <person name="Gryganskyi A."/>
            <person name="Culley D."/>
            <person name="Magnuson J.K."/>
            <person name="James T.Y."/>
            <person name="O'Malley M.A."/>
            <person name="Stajich J.E."/>
            <person name="Spatafora J.W."/>
            <person name="Visel A."/>
            <person name="Grigoriev I.V."/>
        </authorList>
    </citation>
    <scope>NUCLEOTIDE SEQUENCE [LARGE SCALE GENOMIC DNA]</scope>
    <source>
        <strain evidence="2 3">CBS 115471</strain>
    </source>
</reference>
<feature type="compositionally biased region" description="Basic and acidic residues" evidence="1">
    <location>
        <begin position="7"/>
        <end position="28"/>
    </location>
</feature>
<feature type="compositionally biased region" description="Polar residues" evidence="1">
    <location>
        <begin position="109"/>
        <end position="120"/>
    </location>
</feature>
<feature type="region of interest" description="Disordered" evidence="1">
    <location>
        <begin position="273"/>
        <end position="301"/>
    </location>
</feature>
<sequence length="612" mass="69148">MFSADLSWKEPDVERVGERRERKARERSNPSSVHKAPSIKSSKSSISDDRQLFWPASLKKAKSTTPDKKPQPSTTRSPSHVRKQSTSSSLPRPLDLDRPLKDPILQPAWTYSGSLSQTLPSGAPLDLPEHEIPELDGDVYSRHRTNSSTSRSSNERSWGWKAPAKIKVINEVYREVQQLSPKSFIARTTRRSSEAIDSDGDSSPKSAGPFNDSKSSYSVKIEGCLDLEAPKLQDTLVDIEPVATEEKPSYASTLPQLVAWRPPTNWEVILPTALSDSTEPKEQTEKNQQKKLPPIPSESTVTQNGTFELTRFQRFIRRMENAGPKVILDRLKEDWNDPEDEEADEEFALEKSLWVLTAFQLQNLGRSTRETPKPRCNTGKILELYGDLSELYQLSAMHPRQKVHYITTQPQRLNPPLPGNVTYLTVPQAGIVPFPFADSSFSHIRASTLPSIVPSAKLPQLLRECYRLLAPGGMLEIRIMDASPVRKTAGPKFRGWIEDRLSLNLERLFRCSKPCMLVPSWLIDAGFDLPDDQDQSGEQNMKLTCVYEEESSDVDAELSTMVGRSIWKGIWGEFVDNAPGEPRWWWEDEEVMQECLKYKTVFECGSICAFKS</sequence>
<protein>
    <recommendedName>
        <fullName evidence="4">Methyltransferase type 11 domain-containing protein</fullName>
    </recommendedName>
</protein>
<feature type="compositionally biased region" description="Low complexity" evidence="1">
    <location>
        <begin position="146"/>
        <end position="157"/>
    </location>
</feature>
<feature type="region of interest" description="Disordered" evidence="1">
    <location>
        <begin position="188"/>
        <end position="215"/>
    </location>
</feature>
<evidence type="ECO:0008006" key="4">
    <source>
        <dbReference type="Google" id="ProtNLM"/>
    </source>
</evidence>
<feature type="compositionally biased region" description="Basic and acidic residues" evidence="1">
    <location>
        <begin position="278"/>
        <end position="288"/>
    </location>
</feature>
<feature type="region of interest" description="Disordered" evidence="1">
    <location>
        <begin position="1"/>
        <end position="157"/>
    </location>
</feature>
<evidence type="ECO:0000313" key="2">
    <source>
        <dbReference type="EMBL" id="ORX94261.1"/>
    </source>
</evidence>
<evidence type="ECO:0000256" key="1">
    <source>
        <dbReference type="SAM" id="MobiDB-lite"/>
    </source>
</evidence>
<keyword evidence="3" id="KW-1185">Reference proteome</keyword>
<dbReference type="AlphaFoldDB" id="A0A1Y1Y8C3"/>
<dbReference type="EMBL" id="MCFA01000314">
    <property type="protein sequence ID" value="ORX94261.1"/>
    <property type="molecule type" value="Genomic_DNA"/>
</dbReference>
<comment type="caution">
    <text evidence="2">The sequence shown here is derived from an EMBL/GenBank/DDBJ whole genome shotgun (WGS) entry which is preliminary data.</text>
</comment>
<organism evidence="2 3">
    <name type="scientific">Clohesyomyces aquaticus</name>
    <dbReference type="NCBI Taxonomy" id="1231657"/>
    <lineage>
        <taxon>Eukaryota</taxon>
        <taxon>Fungi</taxon>
        <taxon>Dikarya</taxon>
        <taxon>Ascomycota</taxon>
        <taxon>Pezizomycotina</taxon>
        <taxon>Dothideomycetes</taxon>
        <taxon>Pleosporomycetidae</taxon>
        <taxon>Pleosporales</taxon>
        <taxon>Lindgomycetaceae</taxon>
        <taxon>Clohesyomyces</taxon>
    </lineage>
</organism>
<accession>A0A1Y1Y8C3</accession>
<dbReference type="Proteomes" id="UP000193144">
    <property type="component" value="Unassembled WGS sequence"/>
</dbReference>
<evidence type="ECO:0000313" key="3">
    <source>
        <dbReference type="Proteomes" id="UP000193144"/>
    </source>
</evidence>
<dbReference type="OrthoDB" id="3902588at2759"/>